<reference evidence="9" key="1">
    <citation type="submission" date="2023-12" db="EMBL/GenBank/DDBJ databases">
        <title>Genome assembly of Anisodus tanguticus.</title>
        <authorList>
            <person name="Wang Y.-J."/>
        </authorList>
    </citation>
    <scope>NUCLEOTIDE SEQUENCE</scope>
    <source>
        <strain evidence="9">KB-2021</strain>
        <tissue evidence="9">Leaf</tissue>
    </source>
</reference>
<dbReference type="PANTHER" id="PTHR31496">
    <property type="entry name" value="TRANSCRIPTION FACTOR KAN2-RELATED"/>
    <property type="match status" value="1"/>
</dbReference>
<dbReference type="Gene3D" id="1.10.10.60">
    <property type="entry name" value="Homeodomain-like"/>
    <property type="match status" value="1"/>
</dbReference>
<evidence type="ECO:0000259" key="8">
    <source>
        <dbReference type="Pfam" id="PF00249"/>
    </source>
</evidence>
<evidence type="ECO:0000256" key="7">
    <source>
        <dbReference type="SAM" id="MobiDB-lite"/>
    </source>
</evidence>
<dbReference type="EMBL" id="JAVYJV010000014">
    <property type="protein sequence ID" value="KAK4353936.1"/>
    <property type="molecule type" value="Genomic_DNA"/>
</dbReference>
<dbReference type="InterPro" id="IPR009057">
    <property type="entry name" value="Homeodomain-like_sf"/>
</dbReference>
<evidence type="ECO:0000256" key="1">
    <source>
        <dbReference type="ARBA" id="ARBA00004123"/>
    </source>
</evidence>
<name>A0AAE1V821_9SOLA</name>
<organism evidence="9 10">
    <name type="scientific">Anisodus tanguticus</name>
    <dbReference type="NCBI Taxonomy" id="243964"/>
    <lineage>
        <taxon>Eukaryota</taxon>
        <taxon>Viridiplantae</taxon>
        <taxon>Streptophyta</taxon>
        <taxon>Embryophyta</taxon>
        <taxon>Tracheophyta</taxon>
        <taxon>Spermatophyta</taxon>
        <taxon>Magnoliopsida</taxon>
        <taxon>eudicotyledons</taxon>
        <taxon>Gunneridae</taxon>
        <taxon>Pentapetalae</taxon>
        <taxon>asterids</taxon>
        <taxon>lamiids</taxon>
        <taxon>Solanales</taxon>
        <taxon>Solanaceae</taxon>
        <taxon>Solanoideae</taxon>
        <taxon>Hyoscyameae</taxon>
        <taxon>Anisodus</taxon>
    </lineage>
</organism>
<feature type="region of interest" description="Disordered" evidence="7">
    <location>
        <begin position="37"/>
        <end position="68"/>
    </location>
</feature>
<protein>
    <recommendedName>
        <fullName evidence="8">Myb-like domain-containing protein</fullName>
    </recommendedName>
</protein>
<dbReference type="InterPro" id="IPR006447">
    <property type="entry name" value="Myb_dom_plants"/>
</dbReference>
<evidence type="ECO:0000256" key="4">
    <source>
        <dbReference type="ARBA" id="ARBA00023015"/>
    </source>
</evidence>
<dbReference type="GO" id="GO:0010597">
    <property type="term" value="P:green leaf volatile biosynthetic process"/>
    <property type="evidence" value="ECO:0007669"/>
    <property type="project" value="UniProtKB-ARBA"/>
</dbReference>
<dbReference type="GO" id="GO:0000976">
    <property type="term" value="F:transcription cis-regulatory region binding"/>
    <property type="evidence" value="ECO:0007669"/>
    <property type="project" value="InterPro"/>
</dbReference>
<comment type="subcellular location">
    <subcellularLocation>
        <location evidence="1">Nucleus</location>
    </subcellularLocation>
</comment>
<dbReference type="GO" id="GO:0005634">
    <property type="term" value="C:nucleus"/>
    <property type="evidence" value="ECO:0007669"/>
    <property type="project" value="UniProtKB-SubCell"/>
</dbReference>
<dbReference type="NCBIfam" id="TIGR01557">
    <property type="entry name" value="myb_SHAQKYF"/>
    <property type="match status" value="1"/>
</dbReference>
<proteinExistence type="predicted"/>
<dbReference type="Proteomes" id="UP001291623">
    <property type="component" value="Unassembled WGS sequence"/>
</dbReference>
<evidence type="ECO:0000256" key="6">
    <source>
        <dbReference type="ARBA" id="ARBA00023242"/>
    </source>
</evidence>
<feature type="compositionally biased region" description="Polar residues" evidence="7">
    <location>
        <begin position="37"/>
        <end position="51"/>
    </location>
</feature>
<dbReference type="Pfam" id="PF00249">
    <property type="entry name" value="Myb_DNA-binding"/>
    <property type="match status" value="1"/>
</dbReference>
<keyword evidence="10" id="KW-1185">Reference proteome</keyword>
<gene>
    <name evidence="9" type="ORF">RND71_026130</name>
</gene>
<evidence type="ECO:0000256" key="2">
    <source>
        <dbReference type="ARBA" id="ARBA00022473"/>
    </source>
</evidence>
<dbReference type="SUPFAM" id="SSF46689">
    <property type="entry name" value="Homeodomain-like"/>
    <property type="match status" value="1"/>
</dbReference>
<dbReference type="GO" id="GO:0006355">
    <property type="term" value="P:regulation of DNA-templated transcription"/>
    <property type="evidence" value="ECO:0007669"/>
    <property type="project" value="InterPro"/>
</dbReference>
<dbReference type="AlphaFoldDB" id="A0AAE1V821"/>
<dbReference type="InterPro" id="IPR001005">
    <property type="entry name" value="SANT/Myb"/>
</dbReference>
<keyword evidence="4" id="KW-0805">Transcription regulation</keyword>
<accession>A0AAE1V821</accession>
<evidence type="ECO:0000313" key="10">
    <source>
        <dbReference type="Proteomes" id="UP001291623"/>
    </source>
</evidence>
<keyword evidence="3" id="KW-0221">Differentiation</keyword>
<evidence type="ECO:0000256" key="3">
    <source>
        <dbReference type="ARBA" id="ARBA00022782"/>
    </source>
</evidence>
<evidence type="ECO:0000256" key="5">
    <source>
        <dbReference type="ARBA" id="ARBA00023163"/>
    </source>
</evidence>
<feature type="domain" description="Myb-like" evidence="8">
    <location>
        <begin position="157"/>
        <end position="206"/>
    </location>
</feature>
<evidence type="ECO:0000313" key="9">
    <source>
        <dbReference type="EMBL" id="KAK4353936.1"/>
    </source>
</evidence>
<keyword evidence="5" id="KW-0804">Transcription</keyword>
<keyword evidence="2" id="KW-0217">Developmental protein</keyword>
<dbReference type="PANTHER" id="PTHR31496:SF25">
    <property type="entry name" value="TRANSCRIPTION FACTOR KAN3-RELATED"/>
    <property type="match status" value="1"/>
</dbReference>
<sequence>MSSKEMSMDSIMEDSDCSVSNTDAIIYGSSAISGRTQSLISDPNIPNSSSTSEDEYQQHISTAAGSGGTDDNLVVSSCASSSWFKHNNNKQSEHQEIRIFNVDFRALSKVSYVQETKKSKAIDNLTVATELQMPTSRPLPKNHVPFYHQSSSSVRFKWTSYLHARFVHAVELLGGHEMATPNSILELMDIEDLNRTQVKNHLQMYRVVNYGGATKI</sequence>
<dbReference type="InterPro" id="IPR044847">
    <property type="entry name" value="KAN_fam"/>
</dbReference>
<dbReference type="GO" id="GO:0010158">
    <property type="term" value="P:abaxial cell fate specification"/>
    <property type="evidence" value="ECO:0007669"/>
    <property type="project" value="InterPro"/>
</dbReference>
<keyword evidence="6" id="KW-0539">Nucleus</keyword>
<comment type="caution">
    <text evidence="9">The sequence shown here is derived from an EMBL/GenBank/DDBJ whole genome shotgun (WGS) entry which is preliminary data.</text>
</comment>